<dbReference type="InterPro" id="IPR000845">
    <property type="entry name" value="Nucleoside_phosphorylase_d"/>
</dbReference>
<dbReference type="PANTHER" id="PTHR43691:SF11">
    <property type="entry name" value="FI09636P-RELATED"/>
    <property type="match status" value="1"/>
</dbReference>
<name>A0A510IDA5_9VIBR</name>
<proteinExistence type="predicted"/>
<dbReference type="GO" id="GO:0005829">
    <property type="term" value="C:cytosol"/>
    <property type="evidence" value="ECO:0007669"/>
    <property type="project" value="TreeGrafter"/>
</dbReference>
<dbReference type="AlphaFoldDB" id="A0A510IDA5"/>
<dbReference type="EMBL" id="AP019799">
    <property type="protein sequence ID" value="BBL90426.1"/>
    <property type="molecule type" value="Genomic_DNA"/>
</dbReference>
<reference evidence="6" key="1">
    <citation type="submission" date="2019-07" db="EMBL/GenBank/DDBJ databases">
        <title>Complete Genome Sequences of Vibrion rotiferianus strain AM7.</title>
        <authorList>
            <person name="Miyazaki K."/>
            <person name="Wiseschart A."/>
            <person name="Pootanakit K."/>
            <person name="Ishimori K."/>
            <person name="Kitahara K."/>
        </authorList>
    </citation>
    <scope>NUCLEOTIDE SEQUENCE [LARGE SCALE GENOMIC DNA]</scope>
    <source>
        <strain evidence="6">AM7</strain>
    </source>
</reference>
<accession>A0A510IDA5</accession>
<evidence type="ECO:0000259" key="4">
    <source>
        <dbReference type="Pfam" id="PF01048"/>
    </source>
</evidence>
<dbReference type="CDD" id="cd17767">
    <property type="entry name" value="UP_EcUdp-like"/>
    <property type="match status" value="1"/>
</dbReference>
<dbReference type="RefSeq" id="WP_143693317.1">
    <property type="nucleotide sequence ID" value="NZ_AP019799.1"/>
</dbReference>
<comment type="catalytic activity">
    <reaction evidence="3">
        <text>uridine + phosphate = alpha-D-ribose 1-phosphate + uracil</text>
        <dbReference type="Rhea" id="RHEA:24388"/>
        <dbReference type="ChEBI" id="CHEBI:16704"/>
        <dbReference type="ChEBI" id="CHEBI:17568"/>
        <dbReference type="ChEBI" id="CHEBI:43474"/>
        <dbReference type="ChEBI" id="CHEBI:57720"/>
        <dbReference type="EC" id="2.4.2.3"/>
    </reaction>
</comment>
<dbReference type="InterPro" id="IPR035994">
    <property type="entry name" value="Nucleoside_phosphorylase_sf"/>
</dbReference>
<dbReference type="GO" id="GO:0009116">
    <property type="term" value="P:nucleoside metabolic process"/>
    <property type="evidence" value="ECO:0007669"/>
    <property type="project" value="InterPro"/>
</dbReference>
<evidence type="ECO:0000313" key="6">
    <source>
        <dbReference type="Proteomes" id="UP000315115"/>
    </source>
</evidence>
<dbReference type="Proteomes" id="UP000315115">
    <property type="component" value="Chromosome 2"/>
</dbReference>
<sequence>MSKQPHICVDKTQVAPRVIVCGEPNRANRIASLLEQAELVAENREYRVFTGTYKGQPVSICSTGIGSPSMIIAVEELKQCGVTHIVRVGSAGAMQEGIQLGELIVAEAAVRDEGGSKSYVEPSFPAYASFELLASFERFLNNQRVTYHRGVVRSHDSFYTDDEERICQYWNSKGVLGADMETSALFTVGRLRGIETASILNNVVLYQQDVKEGVGQYVEAERDMMDGEKLASIAALEALMIRN</sequence>
<feature type="domain" description="Nucleoside phosphorylase" evidence="4">
    <location>
        <begin position="17"/>
        <end position="199"/>
    </location>
</feature>
<dbReference type="EC" id="2.4.2.3" evidence="1"/>
<protein>
    <recommendedName>
        <fullName evidence="2">Uridine phosphorylase</fullName>
        <ecNumber evidence="1">2.4.2.3</ecNumber>
    </recommendedName>
</protein>
<dbReference type="Gene3D" id="3.40.50.1580">
    <property type="entry name" value="Nucleoside phosphorylase domain"/>
    <property type="match status" value="1"/>
</dbReference>
<dbReference type="PANTHER" id="PTHR43691">
    <property type="entry name" value="URIDINE PHOSPHORYLASE"/>
    <property type="match status" value="1"/>
</dbReference>
<evidence type="ECO:0000313" key="5">
    <source>
        <dbReference type="EMBL" id="BBL90426.1"/>
    </source>
</evidence>
<evidence type="ECO:0000256" key="3">
    <source>
        <dbReference type="ARBA" id="ARBA00048447"/>
    </source>
</evidence>
<organism evidence="5 6">
    <name type="scientific">Vibrio rotiferianus</name>
    <dbReference type="NCBI Taxonomy" id="190895"/>
    <lineage>
        <taxon>Bacteria</taxon>
        <taxon>Pseudomonadati</taxon>
        <taxon>Pseudomonadota</taxon>
        <taxon>Gammaproteobacteria</taxon>
        <taxon>Vibrionales</taxon>
        <taxon>Vibrionaceae</taxon>
        <taxon>Vibrio</taxon>
    </lineage>
</organism>
<dbReference type="Pfam" id="PF01048">
    <property type="entry name" value="PNP_UDP_1"/>
    <property type="match status" value="1"/>
</dbReference>
<dbReference type="GO" id="GO:0004850">
    <property type="term" value="F:uridine phosphorylase activity"/>
    <property type="evidence" value="ECO:0007669"/>
    <property type="project" value="UniProtKB-EC"/>
</dbReference>
<evidence type="ECO:0000256" key="1">
    <source>
        <dbReference type="ARBA" id="ARBA00011888"/>
    </source>
</evidence>
<dbReference type="SUPFAM" id="SSF53167">
    <property type="entry name" value="Purine and uridine phosphorylases"/>
    <property type="match status" value="1"/>
</dbReference>
<evidence type="ECO:0000256" key="2">
    <source>
        <dbReference type="ARBA" id="ARBA00021980"/>
    </source>
</evidence>
<gene>
    <name evidence="5" type="ORF">VroAM7_30790</name>
</gene>